<evidence type="ECO:0000259" key="11">
    <source>
        <dbReference type="PROSITE" id="PS50109"/>
    </source>
</evidence>
<dbReference type="SUPFAM" id="SSF158472">
    <property type="entry name" value="HAMP domain-like"/>
    <property type="match status" value="1"/>
</dbReference>
<dbReference type="Gene3D" id="1.10.287.130">
    <property type="match status" value="1"/>
</dbReference>
<dbReference type="SMART" id="SM00304">
    <property type="entry name" value="HAMP"/>
    <property type="match status" value="1"/>
</dbReference>
<sequence>MRSLRWRIAALVALACCAVAVVIGVLVHRGTLERSLQVGRERAYNALTEMRREGTGQDKSTEEIPPPLLSQMLLSDEPAYWFDDRKSESPWMWGGQRVGDQLLTVQVDMGVHMRALVAFDRDVAQASLGALAVIVPLSLLLAELPNRRLRRVAGTARRIAGGDLDARIAGPARRGDEIADISTAVDSMADSLQTRLQNEQRFTADVAHELRTPLMGLVTSAELLPEGEATDLVRDRVRVLRALVEDLLEISRLDAGAERADLRPVALADVVSASLKQTALPVRLAAPTSGTLGTAETDPRRLDRILANLVINAHRHGGAPVEVAVDGTTIVVRDHGPGFPADLLADGPQRFRTGAAERGRGHGLGLTIATGQARVIGATLTLANAPDGGAVATLRLPPAGG</sequence>
<dbReference type="PANTHER" id="PTHR45436:SF5">
    <property type="entry name" value="SENSOR HISTIDINE KINASE TRCS"/>
    <property type="match status" value="1"/>
</dbReference>
<dbReference type="Pfam" id="PF02518">
    <property type="entry name" value="HATPase_c"/>
    <property type="match status" value="1"/>
</dbReference>
<comment type="catalytic activity">
    <reaction evidence="1">
        <text>ATP + protein L-histidine = ADP + protein N-phospho-L-histidine.</text>
        <dbReference type="EC" id="2.7.13.3"/>
    </reaction>
</comment>
<dbReference type="InterPro" id="IPR004358">
    <property type="entry name" value="Sig_transdc_His_kin-like_C"/>
</dbReference>
<dbReference type="Proteomes" id="UP000568380">
    <property type="component" value="Unassembled WGS sequence"/>
</dbReference>
<dbReference type="Pfam" id="PF00672">
    <property type="entry name" value="HAMP"/>
    <property type="match status" value="1"/>
</dbReference>
<feature type="domain" description="Histidine kinase" evidence="11">
    <location>
        <begin position="205"/>
        <end position="400"/>
    </location>
</feature>
<evidence type="ECO:0000256" key="1">
    <source>
        <dbReference type="ARBA" id="ARBA00000085"/>
    </source>
</evidence>
<dbReference type="AlphaFoldDB" id="A0A7W8A6W1"/>
<dbReference type="InterPro" id="IPR005467">
    <property type="entry name" value="His_kinase_dom"/>
</dbReference>
<evidence type="ECO:0000256" key="7">
    <source>
        <dbReference type="ARBA" id="ARBA00022777"/>
    </source>
</evidence>
<dbReference type="SUPFAM" id="SSF55874">
    <property type="entry name" value="ATPase domain of HSP90 chaperone/DNA topoisomerase II/histidine kinase"/>
    <property type="match status" value="1"/>
</dbReference>
<evidence type="ECO:0000256" key="5">
    <source>
        <dbReference type="ARBA" id="ARBA00022679"/>
    </source>
</evidence>
<dbReference type="InterPro" id="IPR036097">
    <property type="entry name" value="HisK_dim/P_sf"/>
</dbReference>
<evidence type="ECO:0000256" key="2">
    <source>
        <dbReference type="ARBA" id="ARBA00004236"/>
    </source>
</evidence>
<organism evidence="13 14">
    <name type="scientific">Nonomuraea endophytica</name>
    <dbReference type="NCBI Taxonomy" id="714136"/>
    <lineage>
        <taxon>Bacteria</taxon>
        <taxon>Bacillati</taxon>
        <taxon>Actinomycetota</taxon>
        <taxon>Actinomycetes</taxon>
        <taxon>Streptosporangiales</taxon>
        <taxon>Streptosporangiaceae</taxon>
        <taxon>Nonomuraea</taxon>
    </lineage>
</organism>
<gene>
    <name evidence="13" type="ORF">HNR40_006211</name>
</gene>
<evidence type="ECO:0000313" key="14">
    <source>
        <dbReference type="Proteomes" id="UP000568380"/>
    </source>
</evidence>
<dbReference type="InterPro" id="IPR003661">
    <property type="entry name" value="HisK_dim/P_dom"/>
</dbReference>
<evidence type="ECO:0000313" key="13">
    <source>
        <dbReference type="EMBL" id="MBB5080722.1"/>
    </source>
</evidence>
<keyword evidence="10" id="KW-0472">Membrane</keyword>
<protein>
    <recommendedName>
        <fullName evidence="3">histidine kinase</fullName>
        <ecNumber evidence="3">2.7.13.3</ecNumber>
    </recommendedName>
</protein>
<evidence type="ECO:0000256" key="3">
    <source>
        <dbReference type="ARBA" id="ARBA00012438"/>
    </source>
</evidence>
<reference evidence="13 14" key="1">
    <citation type="submission" date="2020-08" db="EMBL/GenBank/DDBJ databases">
        <title>Genomic Encyclopedia of Type Strains, Phase IV (KMG-IV): sequencing the most valuable type-strain genomes for metagenomic binning, comparative biology and taxonomic classification.</title>
        <authorList>
            <person name="Goeker M."/>
        </authorList>
    </citation>
    <scope>NUCLEOTIDE SEQUENCE [LARGE SCALE GENOMIC DNA]</scope>
    <source>
        <strain evidence="13 14">DSM 45385</strain>
    </source>
</reference>
<dbReference type="GO" id="GO:0000155">
    <property type="term" value="F:phosphorelay sensor kinase activity"/>
    <property type="evidence" value="ECO:0007669"/>
    <property type="project" value="InterPro"/>
</dbReference>
<keyword evidence="4" id="KW-0597">Phosphoprotein</keyword>
<keyword evidence="5" id="KW-0808">Transferase</keyword>
<dbReference type="RefSeq" id="WP_184967450.1">
    <property type="nucleotide sequence ID" value="NZ_JACHIN010000009.1"/>
</dbReference>
<evidence type="ECO:0000256" key="9">
    <source>
        <dbReference type="ARBA" id="ARBA00023012"/>
    </source>
</evidence>
<dbReference type="CDD" id="cd06225">
    <property type="entry name" value="HAMP"/>
    <property type="match status" value="1"/>
</dbReference>
<dbReference type="CDD" id="cd00082">
    <property type="entry name" value="HisKA"/>
    <property type="match status" value="1"/>
</dbReference>
<dbReference type="PRINTS" id="PR00344">
    <property type="entry name" value="BCTRLSENSOR"/>
</dbReference>
<evidence type="ECO:0000256" key="10">
    <source>
        <dbReference type="ARBA" id="ARBA00023136"/>
    </source>
</evidence>
<dbReference type="GO" id="GO:0005886">
    <property type="term" value="C:plasma membrane"/>
    <property type="evidence" value="ECO:0007669"/>
    <property type="project" value="UniProtKB-SubCell"/>
</dbReference>
<dbReference type="SMART" id="SM00388">
    <property type="entry name" value="HisKA"/>
    <property type="match status" value="1"/>
</dbReference>
<evidence type="ECO:0000256" key="6">
    <source>
        <dbReference type="ARBA" id="ARBA00022692"/>
    </source>
</evidence>
<evidence type="ECO:0000259" key="12">
    <source>
        <dbReference type="PROSITE" id="PS50885"/>
    </source>
</evidence>
<dbReference type="Gene3D" id="3.30.565.10">
    <property type="entry name" value="Histidine kinase-like ATPase, C-terminal domain"/>
    <property type="match status" value="1"/>
</dbReference>
<dbReference type="Pfam" id="PF00512">
    <property type="entry name" value="HisKA"/>
    <property type="match status" value="1"/>
</dbReference>
<dbReference type="SMART" id="SM00387">
    <property type="entry name" value="HATPase_c"/>
    <property type="match status" value="1"/>
</dbReference>
<dbReference type="InterPro" id="IPR003594">
    <property type="entry name" value="HATPase_dom"/>
</dbReference>
<comment type="subcellular location">
    <subcellularLocation>
        <location evidence="2">Cell membrane</location>
    </subcellularLocation>
</comment>
<dbReference type="Gene3D" id="6.10.340.10">
    <property type="match status" value="1"/>
</dbReference>
<feature type="domain" description="HAMP" evidence="12">
    <location>
        <begin position="147"/>
        <end position="197"/>
    </location>
</feature>
<dbReference type="PANTHER" id="PTHR45436">
    <property type="entry name" value="SENSOR HISTIDINE KINASE YKOH"/>
    <property type="match status" value="1"/>
</dbReference>
<comment type="caution">
    <text evidence="13">The sequence shown here is derived from an EMBL/GenBank/DDBJ whole genome shotgun (WGS) entry which is preliminary data.</text>
</comment>
<dbReference type="EMBL" id="JACHIN010000009">
    <property type="protein sequence ID" value="MBB5080722.1"/>
    <property type="molecule type" value="Genomic_DNA"/>
</dbReference>
<dbReference type="SUPFAM" id="SSF47384">
    <property type="entry name" value="Homodimeric domain of signal transducing histidine kinase"/>
    <property type="match status" value="1"/>
</dbReference>
<accession>A0A7W8A6W1</accession>
<dbReference type="EC" id="2.7.13.3" evidence="3"/>
<dbReference type="InterPro" id="IPR036890">
    <property type="entry name" value="HATPase_C_sf"/>
</dbReference>
<name>A0A7W8A6W1_9ACTN</name>
<proteinExistence type="predicted"/>
<evidence type="ECO:0000256" key="4">
    <source>
        <dbReference type="ARBA" id="ARBA00022553"/>
    </source>
</evidence>
<keyword evidence="14" id="KW-1185">Reference proteome</keyword>
<keyword evidence="9" id="KW-0902">Two-component regulatory system</keyword>
<dbReference type="PROSITE" id="PS50885">
    <property type="entry name" value="HAMP"/>
    <property type="match status" value="1"/>
</dbReference>
<keyword evidence="6" id="KW-0812">Transmembrane</keyword>
<dbReference type="InterPro" id="IPR050428">
    <property type="entry name" value="TCS_sensor_his_kinase"/>
</dbReference>
<dbReference type="InterPro" id="IPR003660">
    <property type="entry name" value="HAMP_dom"/>
</dbReference>
<dbReference type="PROSITE" id="PS50109">
    <property type="entry name" value="HIS_KIN"/>
    <property type="match status" value="1"/>
</dbReference>
<evidence type="ECO:0000256" key="8">
    <source>
        <dbReference type="ARBA" id="ARBA00022989"/>
    </source>
</evidence>
<keyword evidence="7 13" id="KW-0418">Kinase</keyword>
<keyword evidence="8" id="KW-1133">Transmembrane helix</keyword>